<dbReference type="EMBL" id="AWSU01000019">
    <property type="protein sequence ID" value="ERI80554.1"/>
    <property type="molecule type" value="Genomic_DNA"/>
</dbReference>
<accession>A0ABC9U3R8</accession>
<feature type="domain" description="Metallo-beta-lactamase" evidence="1">
    <location>
        <begin position="24"/>
        <end position="92"/>
    </location>
</feature>
<dbReference type="InterPro" id="IPR052926">
    <property type="entry name" value="Metallo-beta-lactamase_dom"/>
</dbReference>
<dbReference type="Proteomes" id="UP000016491">
    <property type="component" value="Unassembled WGS sequence"/>
</dbReference>
<dbReference type="PANTHER" id="PTHR13754:SF18">
    <property type="entry name" value="7,8-DIHYDROPTERIN-6-METHYL-4-(BETA-D-RIBOFURANOSYL)-AMINOBENZENE-5'-PHOSPHATE SYNTHASE"/>
    <property type="match status" value="1"/>
</dbReference>
<proteinExistence type="predicted"/>
<comment type="caution">
    <text evidence="2">The sequence shown here is derived from an EMBL/GenBank/DDBJ whole genome shotgun (WGS) entry which is preliminary data.</text>
</comment>
<evidence type="ECO:0000313" key="2">
    <source>
        <dbReference type="EMBL" id="ERI80554.1"/>
    </source>
</evidence>
<dbReference type="PANTHER" id="PTHR13754">
    <property type="entry name" value="METALLO-BETA-LACTAMASE SUPERFAMILY PROTEIN"/>
    <property type="match status" value="1"/>
</dbReference>
<dbReference type="InterPro" id="IPR036866">
    <property type="entry name" value="RibonucZ/Hydroxyglut_hydro"/>
</dbReference>
<dbReference type="Gene3D" id="3.60.15.10">
    <property type="entry name" value="Ribonuclease Z/Hydroxyacylglutathione hydrolase-like"/>
    <property type="match status" value="1"/>
</dbReference>
<dbReference type="Pfam" id="PF00753">
    <property type="entry name" value="Lactamase_B"/>
    <property type="match status" value="1"/>
</dbReference>
<dbReference type="InterPro" id="IPR041712">
    <property type="entry name" value="DHPS-like_MBL-fold"/>
</dbReference>
<reference evidence="2 3" key="1">
    <citation type="submission" date="2013-07" db="EMBL/GenBank/DDBJ databases">
        <authorList>
            <person name="Weinstock G."/>
            <person name="Sodergren E."/>
            <person name="Wylie T."/>
            <person name="Fulton L."/>
            <person name="Fulton R."/>
            <person name="Fronick C."/>
            <person name="O'Laughlin M."/>
            <person name="Godfrey J."/>
            <person name="Miner T."/>
            <person name="Herter B."/>
            <person name="Appelbaum E."/>
            <person name="Cordes M."/>
            <person name="Lek S."/>
            <person name="Wollam A."/>
            <person name="Pepin K.H."/>
            <person name="Palsikar V.B."/>
            <person name="Mitreva M."/>
            <person name="Wilson R.K."/>
        </authorList>
    </citation>
    <scope>NUCLEOTIDE SEQUENCE [LARGE SCALE GENOMIC DNA]</scope>
    <source>
        <strain evidence="2 3">ATCC 14940</strain>
    </source>
</reference>
<organism evidence="2 3">
    <name type="scientific">[Clostridium] symbiosum ATCC 14940</name>
    <dbReference type="NCBI Taxonomy" id="411472"/>
    <lineage>
        <taxon>Bacteria</taxon>
        <taxon>Bacillati</taxon>
        <taxon>Bacillota</taxon>
        <taxon>Clostridia</taxon>
        <taxon>Lachnospirales</taxon>
        <taxon>Lachnospiraceae</taxon>
        <taxon>Otoolea</taxon>
    </lineage>
</organism>
<dbReference type="CDD" id="cd07713">
    <property type="entry name" value="DHPS-like_MBL-fold"/>
    <property type="match status" value="1"/>
</dbReference>
<sequence>MDEIEIRVLMDNNTYIDQYYLGEPAVSYYIEADGCRILFDTGYSQAFITNAGQMGIPLEEITHLVFSHGHNDHTRGFYWLEKQADLKKVEIIAHPECFNPKLDDSGLEIGSPLREDKVKKAGRYRPSGMPYRISDKCIFLGEIPARNDFEIRSSIGTQKIRSKWERDYVMDDSALALKTQEGLFIVTGCSHSGICNIAEYAMEVCGERRIAGILGGFHLFETDSRLEKTVEYLAKLGIKSFYPCHCVSFRAKARMNETLPVEEVGVGLAISLK</sequence>
<dbReference type="SUPFAM" id="SSF56281">
    <property type="entry name" value="Metallo-hydrolase/oxidoreductase"/>
    <property type="match status" value="1"/>
</dbReference>
<evidence type="ECO:0000313" key="3">
    <source>
        <dbReference type="Proteomes" id="UP000016491"/>
    </source>
</evidence>
<dbReference type="InterPro" id="IPR001279">
    <property type="entry name" value="Metallo-B-lactamas"/>
</dbReference>
<evidence type="ECO:0000259" key="1">
    <source>
        <dbReference type="Pfam" id="PF00753"/>
    </source>
</evidence>
<name>A0ABC9U3R8_CLOSY</name>
<gene>
    <name evidence="2" type="ORF">CLOSYM_00216</name>
</gene>
<protein>
    <submittedName>
        <fullName evidence="2">Metallo-beta-lactamase domain protein</fullName>
    </submittedName>
</protein>
<dbReference type="AlphaFoldDB" id="A0ABC9U3R8"/>